<dbReference type="Pfam" id="PF03455">
    <property type="entry name" value="dDENN"/>
    <property type="match status" value="1"/>
</dbReference>
<dbReference type="InterPro" id="IPR005112">
    <property type="entry name" value="dDENN_dom"/>
</dbReference>
<feature type="domain" description="dDENN" evidence="1">
    <location>
        <begin position="20"/>
        <end position="68"/>
    </location>
</feature>
<keyword evidence="3" id="KW-1185">Reference proteome</keyword>
<evidence type="ECO:0000313" key="3">
    <source>
        <dbReference type="Proteomes" id="UP000649617"/>
    </source>
</evidence>
<proteinExistence type="predicted"/>
<evidence type="ECO:0000313" key="2">
    <source>
        <dbReference type="EMBL" id="CAE7328490.1"/>
    </source>
</evidence>
<organism evidence="2 3">
    <name type="scientific">Symbiodinium pilosum</name>
    <name type="common">Dinoflagellate</name>
    <dbReference type="NCBI Taxonomy" id="2952"/>
    <lineage>
        <taxon>Eukaryota</taxon>
        <taxon>Sar</taxon>
        <taxon>Alveolata</taxon>
        <taxon>Dinophyceae</taxon>
        <taxon>Suessiales</taxon>
        <taxon>Symbiodiniaceae</taxon>
        <taxon>Symbiodinium</taxon>
    </lineage>
</organism>
<dbReference type="Proteomes" id="UP000649617">
    <property type="component" value="Unassembled WGS sequence"/>
</dbReference>
<reference evidence="2" key="1">
    <citation type="submission" date="2021-02" db="EMBL/GenBank/DDBJ databases">
        <authorList>
            <person name="Dougan E. K."/>
            <person name="Rhodes N."/>
            <person name="Thang M."/>
            <person name="Chan C."/>
        </authorList>
    </citation>
    <scope>NUCLEOTIDE SEQUENCE</scope>
</reference>
<gene>
    <name evidence="2" type="primary">est</name>
    <name evidence="2" type="ORF">SPIL2461_LOCUS7606</name>
</gene>
<accession>A0A812P0C0</accession>
<name>A0A812P0C0_SYMPI</name>
<comment type="caution">
    <text evidence="2">The sequence shown here is derived from an EMBL/GenBank/DDBJ whole genome shotgun (WGS) entry which is preliminary data.</text>
</comment>
<protein>
    <submittedName>
        <fullName evidence="2">Est protein</fullName>
    </submittedName>
</protein>
<dbReference type="AlphaFoldDB" id="A0A812P0C0"/>
<evidence type="ECO:0000259" key="1">
    <source>
        <dbReference type="Pfam" id="PF03455"/>
    </source>
</evidence>
<sequence>MTDLLVDHSRFTNGKFDGGFDQHGFLAKCSEPERPFLKELTSTQMWAGWISRRLASGEDSKDIVLFDEVIAQKLNRKTFTLSKTATPFLSLDFSEKGHYREVRVQDPPRGSVQA</sequence>
<dbReference type="EMBL" id="CAJNIZ010012058">
    <property type="protein sequence ID" value="CAE7328490.1"/>
    <property type="molecule type" value="Genomic_DNA"/>
</dbReference>